<dbReference type="STRING" id="595434.RISK_000247"/>
<dbReference type="AlphaFoldDB" id="A0A0J1BMM8"/>
<comment type="caution">
    <text evidence="2">The sequence shown here is derived from an EMBL/GenBank/DDBJ whole genome shotgun (WGS) entry which is preliminary data.</text>
</comment>
<dbReference type="PATRIC" id="fig|595434.4.peg.234"/>
<keyword evidence="3" id="KW-1185">Reference proteome</keyword>
<reference evidence="2" key="1">
    <citation type="submission" date="2015-05" db="EMBL/GenBank/DDBJ databases">
        <title>Permanent draft genome of Rhodopirellula islandicus K833.</title>
        <authorList>
            <person name="Kizina J."/>
            <person name="Richter M."/>
            <person name="Glockner F.O."/>
            <person name="Harder J."/>
        </authorList>
    </citation>
    <scope>NUCLEOTIDE SEQUENCE [LARGE SCALE GENOMIC DNA]</scope>
    <source>
        <strain evidence="2">K833</strain>
    </source>
</reference>
<name>A0A0J1BMM8_RHOIS</name>
<evidence type="ECO:0000256" key="1">
    <source>
        <dbReference type="SAM" id="MobiDB-lite"/>
    </source>
</evidence>
<evidence type="ECO:0000313" key="3">
    <source>
        <dbReference type="Proteomes" id="UP000036367"/>
    </source>
</evidence>
<accession>A0A0J1BMM8</accession>
<organism evidence="2 3">
    <name type="scientific">Rhodopirellula islandica</name>
    <dbReference type="NCBI Taxonomy" id="595434"/>
    <lineage>
        <taxon>Bacteria</taxon>
        <taxon>Pseudomonadati</taxon>
        <taxon>Planctomycetota</taxon>
        <taxon>Planctomycetia</taxon>
        <taxon>Pirellulales</taxon>
        <taxon>Pirellulaceae</taxon>
        <taxon>Rhodopirellula</taxon>
    </lineage>
</organism>
<dbReference type="Proteomes" id="UP000036367">
    <property type="component" value="Unassembled WGS sequence"/>
</dbReference>
<dbReference type="EMBL" id="LECT01000003">
    <property type="protein sequence ID" value="KLU07730.1"/>
    <property type="molecule type" value="Genomic_DNA"/>
</dbReference>
<feature type="region of interest" description="Disordered" evidence="1">
    <location>
        <begin position="1"/>
        <end position="29"/>
    </location>
</feature>
<sequence>MRTPGINPALAFSRKQIRHKPNLRYTERGRPQNLHRFSFRDENLGVRSALATLDLLATKGPAVYESGSVSSERRATN</sequence>
<proteinExistence type="predicted"/>
<protein>
    <submittedName>
        <fullName evidence="2">Uncharacterized protein</fullName>
    </submittedName>
</protein>
<evidence type="ECO:0000313" key="2">
    <source>
        <dbReference type="EMBL" id="KLU07730.1"/>
    </source>
</evidence>
<gene>
    <name evidence="2" type="ORF">RISK_000247</name>
</gene>